<feature type="compositionally biased region" description="Basic and acidic residues" evidence="1">
    <location>
        <begin position="538"/>
        <end position="547"/>
    </location>
</feature>
<evidence type="ECO:0000256" key="1">
    <source>
        <dbReference type="SAM" id="MobiDB-lite"/>
    </source>
</evidence>
<feature type="region of interest" description="Disordered" evidence="1">
    <location>
        <begin position="749"/>
        <end position="780"/>
    </location>
</feature>
<name>A0A8I6S3W6_CIMLE</name>
<feature type="region of interest" description="Disordered" evidence="1">
    <location>
        <begin position="606"/>
        <end position="662"/>
    </location>
</feature>
<dbReference type="GeneID" id="106671942"/>
<dbReference type="AlphaFoldDB" id="A0A8I6S3W6"/>
<feature type="compositionally biased region" description="Basic residues" evidence="1">
    <location>
        <begin position="256"/>
        <end position="265"/>
    </location>
</feature>
<feature type="compositionally biased region" description="Basic and acidic residues" evidence="1">
    <location>
        <begin position="606"/>
        <end position="619"/>
    </location>
</feature>
<feature type="region of interest" description="Disordered" evidence="1">
    <location>
        <begin position="247"/>
        <end position="335"/>
    </location>
</feature>
<feature type="region of interest" description="Disordered" evidence="1">
    <location>
        <begin position="440"/>
        <end position="576"/>
    </location>
</feature>
<feature type="compositionally biased region" description="Polar residues" evidence="1">
    <location>
        <begin position="550"/>
        <end position="567"/>
    </location>
</feature>
<proteinExistence type="predicted"/>
<feature type="region of interest" description="Disordered" evidence="1">
    <location>
        <begin position="113"/>
        <end position="148"/>
    </location>
</feature>
<feature type="region of interest" description="Disordered" evidence="1">
    <location>
        <begin position="347"/>
        <end position="381"/>
    </location>
</feature>
<organism evidence="2 3">
    <name type="scientific">Cimex lectularius</name>
    <name type="common">Bed bug</name>
    <name type="synonym">Acanthia lectularia</name>
    <dbReference type="NCBI Taxonomy" id="79782"/>
    <lineage>
        <taxon>Eukaryota</taxon>
        <taxon>Metazoa</taxon>
        <taxon>Ecdysozoa</taxon>
        <taxon>Arthropoda</taxon>
        <taxon>Hexapoda</taxon>
        <taxon>Insecta</taxon>
        <taxon>Pterygota</taxon>
        <taxon>Neoptera</taxon>
        <taxon>Paraneoptera</taxon>
        <taxon>Hemiptera</taxon>
        <taxon>Heteroptera</taxon>
        <taxon>Panheteroptera</taxon>
        <taxon>Cimicomorpha</taxon>
        <taxon>Cimicidae</taxon>
        <taxon>Cimex</taxon>
    </lineage>
</organism>
<dbReference type="Proteomes" id="UP000494040">
    <property type="component" value="Unassembled WGS sequence"/>
</dbReference>
<feature type="compositionally biased region" description="Basic residues" evidence="1">
    <location>
        <begin position="528"/>
        <end position="537"/>
    </location>
</feature>
<protein>
    <submittedName>
        <fullName evidence="2">Uncharacterized protein</fullName>
    </submittedName>
</protein>
<feature type="compositionally biased region" description="Basic and acidic residues" evidence="1">
    <location>
        <begin position="479"/>
        <end position="495"/>
    </location>
</feature>
<sequence length="780" mass="89229">MKWESGNDRPVVQPSPGFPNVVRYERCDYLPQGVPGRARISETLYTSSPPTFVEIHSPRTVSSDMYKVINRPPAEVDGIPNFRGSPDRTIWSMEQDVPYPVHAFPPYYPFPEQPAVVPRDSKEPANARRTYDKPHKKPAKTPPKAYEPGKVYEPAYSPSFTEELRRSEYIKSIGHPYNPGLLKSYVESYNQGFVHLNGYTQDDADRIFGKDMTPNPQFMMYPHFKGPPVVYNGLYNPNMMVINRTVSSSTSDLPKKRGPIRRHSILKPENHMSSHSLRRRGDSPSVIARNIYNLSTPDSSAPDSPIPSRPQSPSDLNHFPEENPPFRADRESQTNTSFLLKNFLKREQREKEQEEYSSPHKKGVSLNPITMSRVDGSGRERKKKFLRKAIANDSSSTFVYDSRKQKTEEAKMVRQSLKDKETETNPLETDAKGIQTSATNLNNKQYRTRSTSVGSKLPFNERGKSPVVIKILEVEDEDQKSRNSEKEGEQYKKPPSEGAKATISMSSLVDLTETEKPSKSKKASDKRSKSRSLKRKCSRDSIREGRGSKRSSPTRSENRCSSKNSPSFIEHKSTKTAIMESRRKLLWKRTSEEEILAKMEMAAEVKGESEERLEENEIHLRRKRKRSNSGDCGSPCKEKTKSGTASPKERHMSIAAQKLSTKPKTYDKRSLYRCGTLRPEPETPHNWQCFMMHKQELDDHRMPEEARMAKKRQKKPTIPAAPSDIPAGVENELRHLKSQLFHLRKEWAHFSSNSTTAGHQKDRRKRKPIQIDPAEDWIVM</sequence>
<feature type="compositionally biased region" description="Basic and acidic residues" evidence="1">
    <location>
        <begin position="513"/>
        <end position="527"/>
    </location>
</feature>
<accession>A0A8I6S3W6</accession>
<dbReference type="RefSeq" id="XP_014258431.1">
    <property type="nucleotide sequence ID" value="XM_014402945.2"/>
</dbReference>
<dbReference type="EnsemblMetazoa" id="XM_014402945.2">
    <property type="protein sequence ID" value="XP_014258431.1"/>
    <property type="gene ID" value="LOC106671942"/>
</dbReference>
<keyword evidence="3" id="KW-1185">Reference proteome</keyword>
<feature type="compositionally biased region" description="Polar residues" evidence="1">
    <location>
        <begin position="440"/>
        <end position="454"/>
    </location>
</feature>
<evidence type="ECO:0000313" key="2">
    <source>
        <dbReference type="EnsemblMetazoa" id="XP_014258430.1"/>
    </source>
</evidence>
<feature type="compositionally biased region" description="Basic and acidic residues" evidence="1">
    <location>
        <begin position="636"/>
        <end position="652"/>
    </location>
</feature>
<dbReference type="EnsemblMetazoa" id="XM_014402944.1">
    <property type="protein sequence ID" value="XP_014258430.1"/>
    <property type="gene ID" value="LOC106671942"/>
</dbReference>
<dbReference type="RefSeq" id="XP_014258430.1">
    <property type="nucleotide sequence ID" value="XM_014402944.1"/>
</dbReference>
<feature type="region of interest" description="Disordered" evidence="1">
    <location>
        <begin position="699"/>
        <end position="727"/>
    </location>
</feature>
<dbReference type="KEGG" id="clec:106671942"/>
<evidence type="ECO:0000313" key="3">
    <source>
        <dbReference type="Proteomes" id="UP000494040"/>
    </source>
</evidence>
<reference evidence="2" key="1">
    <citation type="submission" date="2022-01" db="UniProtKB">
        <authorList>
            <consortium name="EnsemblMetazoa"/>
        </authorList>
    </citation>
    <scope>IDENTIFICATION</scope>
</reference>
<feature type="compositionally biased region" description="Basic and acidic residues" evidence="1">
    <location>
        <begin position="699"/>
        <end position="708"/>
    </location>
</feature>
<feature type="compositionally biased region" description="Basic and acidic residues" evidence="1">
    <location>
        <begin position="119"/>
        <end position="133"/>
    </location>
</feature>
<feature type="compositionally biased region" description="Basic and acidic residues" evidence="1">
    <location>
        <begin position="347"/>
        <end position="358"/>
    </location>
</feature>